<dbReference type="InterPro" id="IPR005625">
    <property type="entry name" value="PepSY-ass_TM"/>
</dbReference>
<dbReference type="AlphaFoldDB" id="A0A1M7INW6"/>
<keyword evidence="4" id="KW-1133">Transmembrane helix</keyword>
<dbReference type="CDD" id="cd06201">
    <property type="entry name" value="SiR_like2"/>
    <property type="match status" value="1"/>
</dbReference>
<dbReference type="SUPFAM" id="SSF52218">
    <property type="entry name" value="Flavoproteins"/>
    <property type="match status" value="1"/>
</dbReference>
<dbReference type="InterPro" id="IPR017938">
    <property type="entry name" value="Riboflavin_synthase-like_b-brl"/>
</dbReference>
<dbReference type="SUPFAM" id="SSF52343">
    <property type="entry name" value="Ferredoxin reductase-like, C-terminal NADP-linked domain"/>
    <property type="match status" value="1"/>
</dbReference>
<dbReference type="RefSeq" id="WP_073067640.1">
    <property type="nucleotide sequence ID" value="NZ_FRCK01000009.1"/>
</dbReference>
<dbReference type="GO" id="GO:0005829">
    <property type="term" value="C:cytosol"/>
    <property type="evidence" value="ECO:0007669"/>
    <property type="project" value="TreeGrafter"/>
</dbReference>
<evidence type="ECO:0000259" key="5">
    <source>
        <dbReference type="PROSITE" id="PS50902"/>
    </source>
</evidence>
<dbReference type="STRING" id="53463.SAMN05444389_10923"/>
<evidence type="ECO:0000256" key="4">
    <source>
        <dbReference type="SAM" id="Phobius"/>
    </source>
</evidence>
<sequence length="735" mass="77880">MIRMLHRWPGLLALALVMVLAISGAALSVFPVAERFSTPQAEAGLTVADLSERIRTAYPGVEQIRRAPSGRITAFWFDDGTPGAAVIDPATGKGIASADPNPVERWLTSLHRSLFLGDAGRIVMAAGAAAMLVLSVSGAMLVARRMGGWRRWFTPLRGPASSRIHTGIARVAVAGLILSSATALWMAASTFDLLPDGAAPPAFPTEVSGSTGVSLAAMEPLSVIPVTELRELSFPYPGDATDAFTLKTDRGSGYLDQGTGELLAWAELTMWERISETIYMLHTGQGAASLGLVLGVLALGVPAMGVSGLVLWFAGRRSRPRLRGNHPANGAATILLVGSEGGSTWGFAATLQHALTTAGQHVHVAPMSGFEPARYPQAERFVILAATWGEGQAPATAKGFIERLAALESVPEAPLAVLGFGDRSFPAFCAFADEVGSRAAAKGWAQLMPFDTVDRQSPQDFARWGRALGAALGIELTLEHVPTPPVTGRLTLISRRDYGAEVQAPTTILRFALPEATFLQRLTGRGFGRFQAGDLLGVLPEGADLPRFYSLASGRRDGFVEIVVRKHPGGLCSGQLLALKPGQAIRAFVRHNPAFHAAAGRSPLILIGAGTGIGPLAGFIRGNSRKRPIHLAFGMRHPDSDFLYRDDLAGWQVDGRLARLTTANSRGAKPRHVQDALRAESAELIRLVHEGARIMVCGGRDMASGVAEALTDILAPTGLTPLALKAEGRYAEDIY</sequence>
<dbReference type="InterPro" id="IPR001709">
    <property type="entry name" value="Flavoprot_Pyr_Nucl_cyt_Rdtase"/>
</dbReference>
<dbReference type="InterPro" id="IPR039261">
    <property type="entry name" value="FNR_nucleotide-bd"/>
</dbReference>
<feature type="domain" description="Flavodoxin-like" evidence="5">
    <location>
        <begin position="333"/>
        <end position="469"/>
    </location>
</feature>
<dbReference type="OrthoDB" id="9816402at2"/>
<organism evidence="7 8">
    <name type="scientific">Paracoccus solventivorans</name>
    <dbReference type="NCBI Taxonomy" id="53463"/>
    <lineage>
        <taxon>Bacteria</taxon>
        <taxon>Pseudomonadati</taxon>
        <taxon>Pseudomonadota</taxon>
        <taxon>Alphaproteobacteria</taxon>
        <taxon>Rhodobacterales</taxon>
        <taxon>Paracoccaceae</taxon>
        <taxon>Paracoccus</taxon>
    </lineage>
</organism>
<dbReference type="GO" id="GO:0050660">
    <property type="term" value="F:flavin adenine dinucleotide binding"/>
    <property type="evidence" value="ECO:0007669"/>
    <property type="project" value="TreeGrafter"/>
</dbReference>
<evidence type="ECO:0000256" key="2">
    <source>
        <dbReference type="ARBA" id="ARBA00022643"/>
    </source>
</evidence>
<keyword evidence="8" id="KW-1185">Reference proteome</keyword>
<evidence type="ECO:0000313" key="7">
    <source>
        <dbReference type="EMBL" id="SHM42077.1"/>
    </source>
</evidence>
<dbReference type="EMBL" id="FRCK01000009">
    <property type="protein sequence ID" value="SHM42077.1"/>
    <property type="molecule type" value="Genomic_DNA"/>
</dbReference>
<dbReference type="GO" id="GO:0004783">
    <property type="term" value="F:sulfite reductase (NADPH) activity"/>
    <property type="evidence" value="ECO:0007669"/>
    <property type="project" value="TreeGrafter"/>
</dbReference>
<dbReference type="InterPro" id="IPR001433">
    <property type="entry name" value="OxRdtase_FAD/NAD-bd"/>
</dbReference>
<dbReference type="PANTHER" id="PTHR19384:SF17">
    <property type="entry name" value="NADPH--CYTOCHROME P450 REDUCTASE"/>
    <property type="match status" value="1"/>
</dbReference>
<feature type="domain" description="FAD-binding FR-type" evidence="6">
    <location>
        <begin position="485"/>
        <end position="598"/>
    </location>
</feature>
<keyword evidence="2" id="KW-0288">FMN</keyword>
<feature type="transmembrane region" description="Helical" evidence="4">
    <location>
        <begin position="290"/>
        <end position="314"/>
    </location>
</feature>
<dbReference type="GO" id="GO:0010181">
    <property type="term" value="F:FMN binding"/>
    <property type="evidence" value="ECO:0007669"/>
    <property type="project" value="InterPro"/>
</dbReference>
<evidence type="ECO:0000313" key="8">
    <source>
        <dbReference type="Proteomes" id="UP000184444"/>
    </source>
</evidence>
<gene>
    <name evidence="7" type="ORF">SAMN05444389_10923</name>
</gene>
<accession>A0A1M7INW6</accession>
<feature type="transmembrane region" description="Helical" evidence="4">
    <location>
        <begin position="164"/>
        <end position="188"/>
    </location>
</feature>
<keyword evidence="4" id="KW-0812">Transmembrane</keyword>
<dbReference type="PANTHER" id="PTHR19384">
    <property type="entry name" value="NITRIC OXIDE SYNTHASE-RELATED"/>
    <property type="match status" value="1"/>
</dbReference>
<dbReference type="InterPro" id="IPR017927">
    <property type="entry name" value="FAD-bd_FR_type"/>
</dbReference>
<reference evidence="8" key="1">
    <citation type="submission" date="2016-11" db="EMBL/GenBank/DDBJ databases">
        <authorList>
            <person name="Varghese N."/>
            <person name="Submissions S."/>
        </authorList>
    </citation>
    <scope>NUCLEOTIDE SEQUENCE [LARGE SCALE GENOMIC DNA]</scope>
    <source>
        <strain evidence="8">DSM 6637</strain>
    </source>
</reference>
<dbReference type="Pfam" id="PF00258">
    <property type="entry name" value="Flavodoxin_1"/>
    <property type="match status" value="1"/>
</dbReference>
<dbReference type="Gene3D" id="2.40.30.10">
    <property type="entry name" value="Translation factors"/>
    <property type="match status" value="1"/>
</dbReference>
<proteinExistence type="predicted"/>
<dbReference type="InterPro" id="IPR008254">
    <property type="entry name" value="Flavodoxin/NO_synth"/>
</dbReference>
<name>A0A1M7INW6_9RHOB</name>
<evidence type="ECO:0000256" key="1">
    <source>
        <dbReference type="ARBA" id="ARBA00022630"/>
    </source>
</evidence>
<dbReference type="PROSITE" id="PS51384">
    <property type="entry name" value="FAD_FR"/>
    <property type="match status" value="1"/>
</dbReference>
<dbReference type="Gene3D" id="3.40.50.360">
    <property type="match status" value="1"/>
</dbReference>
<feature type="transmembrane region" description="Helical" evidence="4">
    <location>
        <begin position="122"/>
        <end position="143"/>
    </location>
</feature>
<dbReference type="SUPFAM" id="SSF63380">
    <property type="entry name" value="Riboflavin synthase domain-like"/>
    <property type="match status" value="1"/>
</dbReference>
<dbReference type="PRINTS" id="PR00371">
    <property type="entry name" value="FPNCR"/>
</dbReference>
<dbReference type="InterPro" id="IPR029039">
    <property type="entry name" value="Flavoprotein-like_sf"/>
</dbReference>
<keyword evidence="4" id="KW-0472">Membrane</keyword>
<dbReference type="Gene3D" id="3.40.50.80">
    <property type="entry name" value="Nucleotide-binding domain of ferredoxin-NADP reductase (FNR) module"/>
    <property type="match status" value="1"/>
</dbReference>
<dbReference type="PROSITE" id="PS50902">
    <property type="entry name" value="FLAVODOXIN_LIKE"/>
    <property type="match status" value="1"/>
</dbReference>
<dbReference type="Proteomes" id="UP000184444">
    <property type="component" value="Unassembled WGS sequence"/>
</dbReference>
<protein>
    <recommendedName>
        <fullName evidence="3">NADPH--hemoprotein reductase</fullName>
        <ecNumber evidence="3">1.6.2.4</ecNumber>
    </recommendedName>
</protein>
<dbReference type="EC" id="1.6.2.4" evidence="3"/>
<keyword evidence="1" id="KW-0285">Flavoprotein</keyword>
<evidence type="ECO:0000256" key="3">
    <source>
        <dbReference type="ARBA" id="ARBA00023797"/>
    </source>
</evidence>
<evidence type="ECO:0000259" key="6">
    <source>
        <dbReference type="PROSITE" id="PS51384"/>
    </source>
</evidence>
<dbReference type="Pfam" id="PF03929">
    <property type="entry name" value="PepSY_TM"/>
    <property type="match status" value="1"/>
</dbReference>
<dbReference type="Pfam" id="PF00175">
    <property type="entry name" value="NAD_binding_1"/>
    <property type="match status" value="1"/>
</dbReference>